<gene>
    <name evidence="3" type="ORF">GCM10008960_32100</name>
</gene>
<evidence type="ECO:0000313" key="4">
    <source>
        <dbReference type="Proteomes" id="UP000644548"/>
    </source>
</evidence>
<feature type="transmembrane region" description="Helical" evidence="2">
    <location>
        <begin position="100"/>
        <end position="120"/>
    </location>
</feature>
<dbReference type="EMBL" id="BMQN01000011">
    <property type="protein sequence ID" value="GGS03055.1"/>
    <property type="molecule type" value="Genomic_DNA"/>
</dbReference>
<protein>
    <submittedName>
        <fullName evidence="3">Uncharacterized protein</fullName>
    </submittedName>
</protein>
<evidence type="ECO:0000256" key="2">
    <source>
        <dbReference type="SAM" id="Phobius"/>
    </source>
</evidence>
<feature type="region of interest" description="Disordered" evidence="1">
    <location>
        <begin position="261"/>
        <end position="346"/>
    </location>
</feature>
<feature type="region of interest" description="Disordered" evidence="1">
    <location>
        <begin position="137"/>
        <end position="200"/>
    </location>
</feature>
<reference evidence="4" key="1">
    <citation type="journal article" date="2019" name="Int. J. Syst. Evol. Microbiol.">
        <title>The Global Catalogue of Microorganisms (GCM) 10K type strain sequencing project: providing services to taxonomists for standard genome sequencing and annotation.</title>
        <authorList>
            <consortium name="The Broad Institute Genomics Platform"/>
            <consortium name="The Broad Institute Genome Sequencing Center for Infectious Disease"/>
            <person name="Wu L."/>
            <person name="Ma J."/>
        </authorList>
    </citation>
    <scope>NUCLEOTIDE SEQUENCE [LARGE SCALE GENOMIC DNA]</scope>
    <source>
        <strain evidence="4">JCM 31405</strain>
    </source>
</reference>
<feature type="compositionally biased region" description="Low complexity" evidence="1">
    <location>
        <begin position="261"/>
        <end position="275"/>
    </location>
</feature>
<organism evidence="3 4">
    <name type="scientific">Deinococcus sedimenti</name>
    <dbReference type="NCBI Taxonomy" id="1867090"/>
    <lineage>
        <taxon>Bacteria</taxon>
        <taxon>Thermotogati</taxon>
        <taxon>Deinococcota</taxon>
        <taxon>Deinococci</taxon>
        <taxon>Deinococcales</taxon>
        <taxon>Deinococcaceae</taxon>
        <taxon>Deinococcus</taxon>
    </lineage>
</organism>
<keyword evidence="4" id="KW-1185">Reference proteome</keyword>
<feature type="compositionally biased region" description="Pro residues" evidence="1">
    <location>
        <begin position="176"/>
        <end position="194"/>
    </location>
</feature>
<evidence type="ECO:0000256" key="1">
    <source>
        <dbReference type="SAM" id="MobiDB-lite"/>
    </source>
</evidence>
<feature type="compositionally biased region" description="Polar residues" evidence="1">
    <location>
        <begin position="337"/>
        <end position="346"/>
    </location>
</feature>
<dbReference type="RefSeq" id="WP_189074188.1">
    <property type="nucleotide sequence ID" value="NZ_BMQN01000011.1"/>
</dbReference>
<dbReference type="Proteomes" id="UP000644548">
    <property type="component" value="Unassembled WGS sequence"/>
</dbReference>
<keyword evidence="2" id="KW-0812">Transmembrane</keyword>
<feature type="compositionally biased region" description="Low complexity" evidence="1">
    <location>
        <begin position="383"/>
        <end position="396"/>
    </location>
</feature>
<name>A0ABQ2S6Q5_9DEIO</name>
<dbReference type="PRINTS" id="PR01217">
    <property type="entry name" value="PRICHEXTENSN"/>
</dbReference>
<sequence length="585" mass="58781">MPYHADQRAEIERQLHALDPDLTLVEPESPDFSTFLGQVSAQDATLARRINEAVIDEQAEEARELFGKASQKGNAMTVLTTQFQRAQGKSARGKGRVRPATFAVGAGGLLLAAVLITAVMPEKKSAAPKSEEAVSEAVTPTVAAAPTSSLPQSTQDTPTPVEPITPSSTPVAAPEPISPTPVTPTPAAPAPVEPVTPVQSAYPDVTPMPVTSAPVTPTPVPVTSTRLPDPYGGSVVTPQPITAAPVPVTAKATPVTVTPTPAFTGTTPAAAAAPAERQALISQQPAGAASQPETRPAVVATTPAPAAPRAALTSTTPAASAAPQATGLVSRAATERPSASSTGGLVSSAAATPAQSGALVSASTAASQTATTGGFVSTSSARTAQAEAPTPATPASSPAPTPSAAPQASGDARSVALPGSVVQATLTTPVAVYPGVTHPVWARSNDGAMWRGTATLDERGRILLSFTTVLTQTGTQVPVTAYAESSDGPGIGGRARTASPNAARTALNGILTAVQSFVQSQAAKTTTYSSSGLVTTQERPQNFWLALGGNLAQAFVVPDTKAQVVSVGQLAAGEPLAIRIDVSAQ</sequence>
<accession>A0ABQ2S6Q5</accession>
<feature type="region of interest" description="Disordered" evidence="1">
    <location>
        <begin position="376"/>
        <end position="412"/>
    </location>
</feature>
<keyword evidence="2" id="KW-0472">Membrane</keyword>
<evidence type="ECO:0000313" key="3">
    <source>
        <dbReference type="EMBL" id="GGS03055.1"/>
    </source>
</evidence>
<feature type="compositionally biased region" description="Low complexity" evidence="1">
    <location>
        <begin position="292"/>
        <end position="326"/>
    </location>
</feature>
<keyword evidence="2" id="KW-1133">Transmembrane helix</keyword>
<feature type="compositionally biased region" description="Low complexity" evidence="1">
    <location>
        <begin position="137"/>
        <end position="151"/>
    </location>
</feature>
<comment type="caution">
    <text evidence="3">The sequence shown here is derived from an EMBL/GenBank/DDBJ whole genome shotgun (WGS) entry which is preliminary data.</text>
</comment>
<proteinExistence type="predicted"/>